<feature type="domain" description="THIF-type NAD/FAD binding fold" evidence="1">
    <location>
        <begin position="8"/>
        <end position="130"/>
    </location>
</feature>
<dbReference type="InterPro" id="IPR035985">
    <property type="entry name" value="Ubiquitin-activating_enz"/>
</dbReference>
<gene>
    <name evidence="2" type="ORF">SDC9_90128</name>
</gene>
<accession>A0A645A0V5</accession>
<dbReference type="AlphaFoldDB" id="A0A645A0V5"/>
<dbReference type="InterPro" id="IPR045886">
    <property type="entry name" value="ThiF/MoeB/HesA"/>
</dbReference>
<dbReference type="InterPro" id="IPR000594">
    <property type="entry name" value="ThiF_NAD_FAD-bd"/>
</dbReference>
<dbReference type="PANTHER" id="PTHR43267">
    <property type="entry name" value="TRNA THREONYLCARBAMOYLADENOSINE DEHYDRATASE"/>
    <property type="match status" value="1"/>
</dbReference>
<comment type="caution">
    <text evidence="2">The sequence shown here is derived from an EMBL/GenBank/DDBJ whole genome shotgun (WGS) entry which is preliminary data.</text>
</comment>
<name>A0A645A0V5_9ZZZZ</name>
<dbReference type="GO" id="GO:0061504">
    <property type="term" value="P:cyclic threonylcarbamoyladenosine biosynthetic process"/>
    <property type="evidence" value="ECO:0007669"/>
    <property type="project" value="TreeGrafter"/>
</dbReference>
<evidence type="ECO:0000313" key="2">
    <source>
        <dbReference type="EMBL" id="MPM43454.1"/>
    </source>
</evidence>
<protein>
    <recommendedName>
        <fullName evidence="1">THIF-type NAD/FAD binding fold domain-containing protein</fullName>
    </recommendedName>
</protein>
<dbReference type="Pfam" id="PF00899">
    <property type="entry name" value="ThiF"/>
    <property type="match status" value="1"/>
</dbReference>
<dbReference type="PANTHER" id="PTHR43267:SF1">
    <property type="entry name" value="TRNA THREONYLCARBAMOYLADENOSINE DEHYDRATASE"/>
    <property type="match status" value="1"/>
</dbReference>
<dbReference type="CDD" id="cd00755">
    <property type="entry name" value="YgdL_like"/>
    <property type="match status" value="1"/>
</dbReference>
<evidence type="ECO:0000259" key="1">
    <source>
        <dbReference type="Pfam" id="PF00899"/>
    </source>
</evidence>
<dbReference type="GO" id="GO:0008641">
    <property type="term" value="F:ubiquitin-like modifier activating enzyme activity"/>
    <property type="evidence" value="ECO:0007669"/>
    <property type="project" value="InterPro"/>
</dbReference>
<dbReference type="GO" id="GO:0061503">
    <property type="term" value="F:tRNA threonylcarbamoyladenosine dehydratase"/>
    <property type="evidence" value="ECO:0007669"/>
    <property type="project" value="TreeGrafter"/>
</dbReference>
<dbReference type="EMBL" id="VSSQ01010110">
    <property type="protein sequence ID" value="MPM43454.1"/>
    <property type="molecule type" value="Genomic_DNA"/>
</dbReference>
<proteinExistence type="predicted"/>
<dbReference type="SUPFAM" id="SSF69572">
    <property type="entry name" value="Activating enzymes of the ubiquitin-like proteins"/>
    <property type="match status" value="1"/>
</dbReference>
<organism evidence="2">
    <name type="scientific">bioreactor metagenome</name>
    <dbReference type="NCBI Taxonomy" id="1076179"/>
    <lineage>
        <taxon>unclassified sequences</taxon>
        <taxon>metagenomes</taxon>
        <taxon>ecological metagenomes</taxon>
    </lineage>
</organism>
<sequence length="232" mass="25409">MWTDRTEKLIGPAAVKRLAASSVLVFGLGGVGSYAVEALARAGIGRLGLCDFDRIDDTNRNRQLYALTSTVGQLKVEVAKERLLDINPDIKLDLYPLFYGPDTGIPIDEYDFVVDAVDNVTAKLLLAQRAPRIISSMGTGNKLDPEKLKIADIYETSVCPLARVMRRELRAREITHLTVVYSTETPVATFADAPGSMSFVPPAAGMLMASYVIRQLISTASEMKNIERSEDL</sequence>
<reference evidence="2" key="1">
    <citation type="submission" date="2019-08" db="EMBL/GenBank/DDBJ databases">
        <authorList>
            <person name="Kucharzyk K."/>
            <person name="Murdoch R.W."/>
            <person name="Higgins S."/>
            <person name="Loffler F."/>
        </authorList>
    </citation>
    <scope>NUCLEOTIDE SEQUENCE</scope>
</reference>
<dbReference type="Gene3D" id="3.40.50.720">
    <property type="entry name" value="NAD(P)-binding Rossmann-like Domain"/>
    <property type="match status" value="1"/>
</dbReference>